<gene>
    <name evidence="2" type="ORF">JCM19300_1017</name>
</gene>
<organism evidence="2 3">
    <name type="scientific">Algibacter lectus</name>
    <dbReference type="NCBI Taxonomy" id="221126"/>
    <lineage>
        <taxon>Bacteria</taxon>
        <taxon>Pseudomonadati</taxon>
        <taxon>Bacteroidota</taxon>
        <taxon>Flavobacteriia</taxon>
        <taxon>Flavobacteriales</taxon>
        <taxon>Flavobacteriaceae</taxon>
        <taxon>Algibacter</taxon>
    </lineage>
</organism>
<dbReference type="Proteomes" id="UP000029644">
    <property type="component" value="Unassembled WGS sequence"/>
</dbReference>
<feature type="compositionally biased region" description="Basic and acidic residues" evidence="1">
    <location>
        <begin position="25"/>
        <end position="36"/>
    </location>
</feature>
<feature type="region of interest" description="Disordered" evidence="1">
    <location>
        <begin position="1"/>
        <end position="36"/>
    </location>
</feature>
<sequence length="57" mass="6402">MDENNTRSNDNLDLGAEQQSFENTIEGKEAGQDSNLDFKSRIDLSELQEGIALIKMK</sequence>
<accession>A0A090VI58</accession>
<reference evidence="2 3" key="1">
    <citation type="journal article" date="2014" name="Genome Announc.">
        <title>Draft Genome Sequences of Marine Flavobacterium Algibacter lectus Strains SS8 and NR4.</title>
        <authorList>
            <person name="Takatani N."/>
            <person name="Nakanishi M."/>
            <person name="Meirelles P."/>
            <person name="Mino S."/>
            <person name="Suda W."/>
            <person name="Oshima K."/>
            <person name="Hattori M."/>
            <person name="Ohkuma M."/>
            <person name="Hosokawa M."/>
            <person name="Miyashita K."/>
            <person name="Thompson F.L."/>
            <person name="Niwa A."/>
            <person name="Sawabe T."/>
            <person name="Sawabe T."/>
        </authorList>
    </citation>
    <scope>NUCLEOTIDE SEQUENCE [LARGE SCALE GENOMIC DNA]</scope>
    <source>
        <strain evidence="2 3">JCM 19300</strain>
    </source>
</reference>
<dbReference type="AlphaFoldDB" id="A0A090VI58"/>
<evidence type="ECO:0000313" key="3">
    <source>
        <dbReference type="Proteomes" id="UP000029644"/>
    </source>
</evidence>
<evidence type="ECO:0000256" key="1">
    <source>
        <dbReference type="SAM" id="MobiDB-lite"/>
    </source>
</evidence>
<dbReference type="EMBL" id="BBNQ01000009">
    <property type="protein sequence ID" value="GAL62999.1"/>
    <property type="molecule type" value="Genomic_DNA"/>
</dbReference>
<comment type="caution">
    <text evidence="2">The sequence shown here is derived from an EMBL/GenBank/DDBJ whole genome shotgun (WGS) entry which is preliminary data.</text>
</comment>
<name>A0A090VI58_9FLAO</name>
<protein>
    <submittedName>
        <fullName evidence="2">Uncharacterized protein</fullName>
    </submittedName>
</protein>
<proteinExistence type="predicted"/>
<feature type="compositionally biased region" description="Polar residues" evidence="1">
    <location>
        <begin position="1"/>
        <end position="23"/>
    </location>
</feature>
<evidence type="ECO:0000313" key="2">
    <source>
        <dbReference type="EMBL" id="GAL62999.1"/>
    </source>
</evidence>